<proteinExistence type="predicted"/>
<dbReference type="EMBL" id="CP042910">
    <property type="protein sequence ID" value="QEG16069.1"/>
    <property type="molecule type" value="Genomic_DNA"/>
</dbReference>
<keyword evidence="2" id="KW-1185">Reference proteome</keyword>
<evidence type="ECO:0000313" key="2">
    <source>
        <dbReference type="Proteomes" id="UP000322887"/>
    </source>
</evidence>
<dbReference type="Proteomes" id="UP000322887">
    <property type="component" value="Chromosome"/>
</dbReference>
<protein>
    <recommendedName>
        <fullName evidence="3">Transposase</fullName>
    </recommendedName>
</protein>
<gene>
    <name evidence="1" type="ORF">GmarT_19300</name>
</gene>
<organism evidence="1 2">
    <name type="scientific">Gimesia maris</name>
    <dbReference type="NCBI Taxonomy" id="122"/>
    <lineage>
        <taxon>Bacteria</taxon>
        <taxon>Pseudomonadati</taxon>
        <taxon>Planctomycetota</taxon>
        <taxon>Planctomycetia</taxon>
        <taxon>Planctomycetales</taxon>
        <taxon>Planctomycetaceae</taxon>
        <taxon>Gimesia</taxon>
    </lineage>
</organism>
<accession>A0ABX5YKA0</accession>
<name>A0ABX5YKA0_9PLAN</name>
<dbReference type="GeneID" id="98646544"/>
<reference evidence="1 2" key="1">
    <citation type="submission" date="2019-08" db="EMBL/GenBank/DDBJ databases">
        <title>Deep-cultivation of Planctomycetes and their phenomic and genomic characterization uncovers novel biology.</title>
        <authorList>
            <person name="Wiegand S."/>
            <person name="Jogler M."/>
            <person name="Boedeker C."/>
            <person name="Pinto D."/>
            <person name="Vollmers J."/>
            <person name="Rivas-Marin E."/>
            <person name="Kohn T."/>
            <person name="Peeters S.H."/>
            <person name="Heuer A."/>
            <person name="Rast P."/>
            <person name="Oberbeckmann S."/>
            <person name="Bunk B."/>
            <person name="Jeske O."/>
            <person name="Meyerdierks A."/>
            <person name="Storesund J.E."/>
            <person name="Kallscheuer N."/>
            <person name="Luecker S."/>
            <person name="Lage O.M."/>
            <person name="Pohl T."/>
            <person name="Merkel B.J."/>
            <person name="Hornburger P."/>
            <person name="Mueller R.-W."/>
            <person name="Bruemmer F."/>
            <person name="Labrenz M."/>
            <person name="Spormann A.M."/>
            <person name="Op den Camp H."/>
            <person name="Overmann J."/>
            <person name="Amann R."/>
            <person name="Jetten M.S.M."/>
            <person name="Mascher T."/>
            <person name="Medema M.H."/>
            <person name="Devos D.P."/>
            <person name="Kaster A.-K."/>
            <person name="Ovreas L."/>
            <person name="Rohde M."/>
            <person name="Galperin M.Y."/>
            <person name="Jogler C."/>
        </authorList>
    </citation>
    <scope>NUCLEOTIDE SEQUENCE [LARGE SCALE GENOMIC DNA]</scope>
    <source>
        <strain evidence="1 2">DSM 8797</strain>
    </source>
</reference>
<evidence type="ECO:0000313" key="1">
    <source>
        <dbReference type="EMBL" id="QEG16069.1"/>
    </source>
</evidence>
<sequence>MGLTEILSYLLAYNLIRFRMLQSGMATGRDLHSLSFTITQQMLAASCLLGAVMKTTEELSTPGQ</sequence>
<evidence type="ECO:0008006" key="3">
    <source>
        <dbReference type="Google" id="ProtNLM"/>
    </source>
</evidence>
<dbReference type="RefSeq" id="WP_002649081.1">
    <property type="nucleotide sequence ID" value="NZ_CP036353.1"/>
</dbReference>